<comment type="similarity">
    <text evidence="2">Belongs to the glutamate-gated ion channel (TC 1.A.10.1) family.</text>
</comment>
<feature type="transmembrane region" description="Helical" evidence="9">
    <location>
        <begin position="621"/>
        <end position="645"/>
    </location>
</feature>
<evidence type="ECO:0000313" key="11">
    <source>
        <dbReference type="EMBL" id="CAD7005492.1"/>
    </source>
</evidence>
<evidence type="ECO:0000256" key="7">
    <source>
        <dbReference type="ARBA" id="ARBA00023170"/>
    </source>
</evidence>
<dbReference type="InterPro" id="IPR052192">
    <property type="entry name" value="Insect_Ionotropic_Sensory_Rcpt"/>
</dbReference>
<evidence type="ECO:0000256" key="5">
    <source>
        <dbReference type="ARBA" id="ARBA00022989"/>
    </source>
</evidence>
<dbReference type="OrthoDB" id="8182981at2759"/>
<keyword evidence="4 9" id="KW-0812">Transmembrane</keyword>
<dbReference type="InterPro" id="IPR001320">
    <property type="entry name" value="Iontro_rcpt_C"/>
</dbReference>
<protein>
    <submittedName>
        <fullName evidence="11">(Mediterranean fruit fly) hypothetical protein</fullName>
    </submittedName>
</protein>
<keyword evidence="8" id="KW-0325">Glycoprotein</keyword>
<dbReference type="GO" id="GO:0015276">
    <property type="term" value="F:ligand-gated monoatomic ion channel activity"/>
    <property type="evidence" value="ECO:0007669"/>
    <property type="project" value="InterPro"/>
</dbReference>
<gene>
    <name evidence="11" type="ORF">CCAP1982_LOCUS13852</name>
</gene>
<evidence type="ECO:0000313" key="12">
    <source>
        <dbReference type="Proteomes" id="UP000606786"/>
    </source>
</evidence>
<evidence type="ECO:0000256" key="9">
    <source>
        <dbReference type="SAM" id="Phobius"/>
    </source>
</evidence>
<evidence type="ECO:0000256" key="1">
    <source>
        <dbReference type="ARBA" id="ARBA00004651"/>
    </source>
</evidence>
<keyword evidence="3" id="KW-1003">Cell membrane</keyword>
<accession>A0A811V1Q4</accession>
<keyword evidence="6 9" id="KW-0472">Membrane</keyword>
<comment type="subcellular location">
    <subcellularLocation>
        <location evidence="1">Cell membrane</location>
        <topology evidence="1">Multi-pass membrane protein</topology>
    </subcellularLocation>
</comment>
<dbReference type="SUPFAM" id="SSF53850">
    <property type="entry name" value="Periplasmic binding protein-like II"/>
    <property type="match status" value="1"/>
</dbReference>
<dbReference type="Proteomes" id="UP000606786">
    <property type="component" value="Unassembled WGS sequence"/>
</dbReference>
<dbReference type="Gene3D" id="3.40.190.10">
    <property type="entry name" value="Periplasmic binding protein-like II"/>
    <property type="match status" value="1"/>
</dbReference>
<keyword evidence="12" id="KW-1185">Reference proteome</keyword>
<evidence type="ECO:0000256" key="4">
    <source>
        <dbReference type="ARBA" id="ARBA00022692"/>
    </source>
</evidence>
<dbReference type="Gene3D" id="1.10.287.70">
    <property type="match status" value="1"/>
</dbReference>
<evidence type="ECO:0000256" key="3">
    <source>
        <dbReference type="ARBA" id="ARBA00022475"/>
    </source>
</evidence>
<sequence>MPIKTHLNGSSMTLSALECLQTYFIDSHATCILWHHDFPFELQTPANSEFIQYVNIWPDNLSQSLQQDIYDFAGFVEEQRGYGMEPDALVQKLTIAIRQSHCESFIAFQQDIEIFARSFYNASRMSVWRSLRNKFLFVYRKDLQQDTGTKAQFDDVIFRDQPNILIVEAECGNCSTFTLKTNKFIGPLAEHPEQLYVVDHYDGLSGKFELGVDLYMDKASNMQGREVTTGIFDYRPFTVVDYDREPQIKDMNSENPRGSAHIDGSEVRMLMALCKVVNCTIQTDTSEDDWGTSYPNLTADGIFGMITEGKSQYAVGALYFWPDDYRFLDMSLFIGRSGVTCLVPSPQRVTSWLLPFQPFQFTLWLGVFACLGVETLALFFTRHLAPSDTEPQYGLLESFQFGYITTLKLFVSQGSDYVVNSNTVRMVLFACYMMDTIVTSVYGGGLSAILTLPSLDEAADSVERLYRHGITWSATSPDWVISLSGAGDDPMYGPLLKKFRVNTYEQLTEMAKTENMGFVLERLAFGHFGNVDFLTDESFKRLKLMVDDIYFQYCFAFVPRLWALLPKLNEVIMAVHSTGLDIFWEWEVAASYMNGQQQEEIQASMYMDFDVGPVKLDMGNFIGLVLPLVVGVILSIFAFIGELIYFKYMAQKKIHDIQIVE</sequence>
<dbReference type="GO" id="GO:0050907">
    <property type="term" value="P:detection of chemical stimulus involved in sensory perception"/>
    <property type="evidence" value="ECO:0007669"/>
    <property type="project" value="UniProtKB-ARBA"/>
</dbReference>
<keyword evidence="7" id="KW-0675">Receptor</keyword>
<feature type="domain" description="Ionotropic glutamate receptor C-terminal" evidence="10">
    <location>
        <begin position="361"/>
        <end position="469"/>
    </location>
</feature>
<organism evidence="11 12">
    <name type="scientific">Ceratitis capitata</name>
    <name type="common">Mediterranean fruit fly</name>
    <name type="synonym">Tephritis capitata</name>
    <dbReference type="NCBI Taxonomy" id="7213"/>
    <lineage>
        <taxon>Eukaryota</taxon>
        <taxon>Metazoa</taxon>
        <taxon>Ecdysozoa</taxon>
        <taxon>Arthropoda</taxon>
        <taxon>Hexapoda</taxon>
        <taxon>Insecta</taxon>
        <taxon>Pterygota</taxon>
        <taxon>Neoptera</taxon>
        <taxon>Endopterygota</taxon>
        <taxon>Diptera</taxon>
        <taxon>Brachycera</taxon>
        <taxon>Muscomorpha</taxon>
        <taxon>Tephritoidea</taxon>
        <taxon>Tephritidae</taxon>
        <taxon>Ceratitis</taxon>
        <taxon>Ceratitis</taxon>
    </lineage>
</organism>
<proteinExistence type="inferred from homology"/>
<dbReference type="PANTHER" id="PTHR42643">
    <property type="entry name" value="IONOTROPIC RECEPTOR 20A-RELATED"/>
    <property type="match status" value="1"/>
</dbReference>
<keyword evidence="5 9" id="KW-1133">Transmembrane helix</keyword>
<evidence type="ECO:0000259" key="10">
    <source>
        <dbReference type="Pfam" id="PF00060"/>
    </source>
</evidence>
<evidence type="ECO:0000256" key="6">
    <source>
        <dbReference type="ARBA" id="ARBA00023136"/>
    </source>
</evidence>
<evidence type="ECO:0000256" key="8">
    <source>
        <dbReference type="ARBA" id="ARBA00023180"/>
    </source>
</evidence>
<dbReference type="GO" id="GO:0005886">
    <property type="term" value="C:plasma membrane"/>
    <property type="evidence" value="ECO:0007669"/>
    <property type="project" value="UniProtKB-SubCell"/>
</dbReference>
<dbReference type="Pfam" id="PF00060">
    <property type="entry name" value="Lig_chan"/>
    <property type="match status" value="1"/>
</dbReference>
<evidence type="ECO:0000256" key="2">
    <source>
        <dbReference type="ARBA" id="ARBA00008685"/>
    </source>
</evidence>
<dbReference type="AlphaFoldDB" id="A0A811V1Q4"/>
<dbReference type="PANTHER" id="PTHR42643:SF40">
    <property type="entry name" value="IONOTROPIC RECEPTOR 41A-RELATED"/>
    <property type="match status" value="1"/>
</dbReference>
<name>A0A811V1Q4_CERCA</name>
<comment type="caution">
    <text evidence="11">The sequence shown here is derived from an EMBL/GenBank/DDBJ whole genome shotgun (WGS) entry which is preliminary data.</text>
</comment>
<reference evidence="11" key="1">
    <citation type="submission" date="2020-11" db="EMBL/GenBank/DDBJ databases">
        <authorList>
            <person name="Whitehead M."/>
        </authorList>
    </citation>
    <scope>NUCLEOTIDE SEQUENCE</scope>
    <source>
        <strain evidence="11">EGII</strain>
    </source>
</reference>
<dbReference type="EMBL" id="CAJHJT010000034">
    <property type="protein sequence ID" value="CAD7005492.1"/>
    <property type="molecule type" value="Genomic_DNA"/>
</dbReference>